<dbReference type="InterPro" id="IPR044669">
    <property type="entry name" value="YneE/VCCN1/2-like"/>
</dbReference>
<dbReference type="PANTHER" id="PTHR33281:SF19">
    <property type="entry name" value="VOLTAGE-DEPENDENT ANION CHANNEL-FORMING PROTEIN YNEE"/>
    <property type="match status" value="1"/>
</dbReference>
<dbReference type="GO" id="GO:0005886">
    <property type="term" value="C:plasma membrane"/>
    <property type="evidence" value="ECO:0007669"/>
    <property type="project" value="UniProtKB-SubCell"/>
</dbReference>
<evidence type="ECO:0000256" key="1">
    <source>
        <dbReference type="ARBA" id="ARBA00004651"/>
    </source>
</evidence>
<keyword evidence="3" id="KW-0813">Transport</keyword>
<comment type="similarity">
    <text evidence="2">Belongs to the archaeal/bacterial/fungal opsin family.</text>
</comment>
<feature type="region of interest" description="Disordered" evidence="9">
    <location>
        <begin position="868"/>
        <end position="902"/>
    </location>
</feature>
<evidence type="ECO:0000256" key="6">
    <source>
        <dbReference type="ARBA" id="ARBA00022989"/>
    </source>
</evidence>
<reference evidence="12 13" key="1">
    <citation type="journal article" date="2015" name="Genome Biol. Evol.">
        <title>Comparative Genomics of a Bacterivorous Green Alga Reveals Evolutionary Causalities and Consequences of Phago-Mixotrophic Mode of Nutrition.</title>
        <authorList>
            <person name="Burns J.A."/>
            <person name="Paasch A."/>
            <person name="Narechania A."/>
            <person name="Kim E."/>
        </authorList>
    </citation>
    <scope>NUCLEOTIDE SEQUENCE [LARGE SCALE GENOMIC DNA]</scope>
    <source>
        <strain evidence="12">PLY_AMNH</strain>
    </source>
</reference>
<feature type="transmembrane region" description="Helical" evidence="10">
    <location>
        <begin position="313"/>
        <end position="333"/>
    </location>
</feature>
<comment type="caution">
    <text evidence="12">The sequence shown here is derived from an EMBL/GenBank/DDBJ whole genome shotgun (WGS) entry which is preliminary data.</text>
</comment>
<dbReference type="Pfam" id="PF25539">
    <property type="entry name" value="Bestrophin_2"/>
    <property type="match status" value="1"/>
</dbReference>
<feature type="transmembrane region" description="Helical" evidence="10">
    <location>
        <begin position="279"/>
        <end position="301"/>
    </location>
</feature>
<keyword evidence="6 10" id="KW-1133">Transmembrane helix</keyword>
<keyword evidence="13" id="KW-1185">Reference proteome</keyword>
<comment type="subcellular location">
    <subcellularLocation>
        <location evidence="1">Cell membrane</location>
        <topology evidence="1">Multi-pass membrane protein</topology>
    </subcellularLocation>
</comment>
<dbReference type="EMBL" id="LGRX02027091">
    <property type="protein sequence ID" value="KAK3249837.1"/>
    <property type="molecule type" value="Genomic_DNA"/>
</dbReference>
<feature type="transmembrane region" description="Helical" evidence="10">
    <location>
        <begin position="185"/>
        <end position="204"/>
    </location>
</feature>
<dbReference type="SMR" id="A0AAE0C9L8"/>
<feature type="transmembrane region" description="Helical" evidence="10">
    <location>
        <begin position="104"/>
        <end position="123"/>
    </location>
</feature>
<feature type="compositionally biased region" description="Acidic residues" evidence="9">
    <location>
        <begin position="881"/>
        <end position="902"/>
    </location>
</feature>
<evidence type="ECO:0000256" key="4">
    <source>
        <dbReference type="ARBA" id="ARBA00022475"/>
    </source>
</evidence>
<keyword evidence="5 10" id="KW-0812">Transmembrane</keyword>
<feature type="compositionally biased region" description="Basic residues" evidence="9">
    <location>
        <begin position="868"/>
        <end position="878"/>
    </location>
</feature>
<keyword evidence="8 10" id="KW-0472">Membrane</keyword>
<protein>
    <submittedName>
        <fullName evidence="12">Uncharacterized protein</fullName>
    </submittedName>
</protein>
<evidence type="ECO:0000313" key="13">
    <source>
        <dbReference type="Proteomes" id="UP001190700"/>
    </source>
</evidence>
<dbReference type="Proteomes" id="UP001190700">
    <property type="component" value="Unassembled WGS sequence"/>
</dbReference>
<organism evidence="12 13">
    <name type="scientific">Cymbomonas tetramitiformis</name>
    <dbReference type="NCBI Taxonomy" id="36881"/>
    <lineage>
        <taxon>Eukaryota</taxon>
        <taxon>Viridiplantae</taxon>
        <taxon>Chlorophyta</taxon>
        <taxon>Pyramimonadophyceae</taxon>
        <taxon>Pyramimonadales</taxon>
        <taxon>Pyramimonadaceae</taxon>
        <taxon>Cymbomonas</taxon>
    </lineage>
</organism>
<evidence type="ECO:0000256" key="10">
    <source>
        <dbReference type="SAM" id="Phobius"/>
    </source>
</evidence>
<evidence type="ECO:0000256" key="8">
    <source>
        <dbReference type="ARBA" id="ARBA00023136"/>
    </source>
</evidence>
<evidence type="ECO:0000256" key="9">
    <source>
        <dbReference type="SAM" id="MobiDB-lite"/>
    </source>
</evidence>
<evidence type="ECO:0000313" key="12">
    <source>
        <dbReference type="EMBL" id="KAK3249837.1"/>
    </source>
</evidence>
<evidence type="ECO:0000256" key="3">
    <source>
        <dbReference type="ARBA" id="ARBA00022448"/>
    </source>
</evidence>
<feature type="compositionally biased region" description="Pro residues" evidence="9">
    <location>
        <begin position="23"/>
        <end position="32"/>
    </location>
</feature>
<proteinExistence type="inferred from homology"/>
<sequence>MKPQAEAPDTAGGRQLAYLATLLPPPNPPPTAIAPLRPSLSTNPKHHTPEEPGLEELGDHGSTSVPIKDPSWPPSPPQSLPGNSFDIRSPFALSKSIYLGEARITAIMCTAFVVSLGHLYLYPDLFGVELCPSEDVPADERMIFHHGWSAMLVIALIEVISFCLKAWSTAHHPVLANAMAQKLEGNLGVLFGEYLVVGTGYLLMGTNIMPVFLDPRTGRRVYGVRYMVWFVDACGLIYLDCRCLFSQEFKSFWRSYIFMWGNVASGLLAALAVKWSVHWLLLLISVLCVAVVVYMLVDIAWRDPRPRSGFGKAPVKLGILLFLVACWGLYGLIFEAGFQELISPWTEQLLFTGLDLSMKITHTVVLMAFRATQYDIDAEVGRMRSEQRRFVTELALERATTERDLAQLRERQMAANSVSLTALALHQHGADTHHTLSTVQEQQWVPGYGGEIARSEAETEGSFGERSGSMGMRRRGAWRPSYLKGAEGELQHNWTSTPGLQLGLPTVMQLQSRMGQGVMTEATRRGVMGAEEFEELRRLEDLGGLHDAMENKYNVQLREQTYLISGLNHIMYNPQHWTATLVQLRGRACLPAPGRLLLLEALCLQLLAEFAPEVAKQIEMTGTMHALLGSAVLFLVVFRTQYAFRKWWDGRTAFGRMTQISRTLAQELCNYVNDDAACEQCVRYIIVAVVATRCHLRNTPLEPELLAGIIEDHEIEEVAQQRHMPFFATMKIRQGLRKAMLANKVMPFHMAIEKSICSMDVEIGQTERLLTPMPFIYVAHLRSLLFLFLFGLPFVFLVSLGRLMMLCVGVACYLLMGLEDTAVELENPFGNSANHLPLDLYCIDISRALLEMLAARETMPLPDVNVKLHKKHKLRKKKKEEEEEEEEEVAEEGDDDDDDDDG</sequence>
<dbReference type="PANTHER" id="PTHR33281">
    <property type="entry name" value="UPF0187 PROTEIN YNEE"/>
    <property type="match status" value="1"/>
</dbReference>
<feature type="transmembrane region" description="Helical" evidence="10">
    <location>
        <begin position="224"/>
        <end position="241"/>
    </location>
</feature>
<name>A0AAE0C9L8_9CHLO</name>
<feature type="transmembrane region" description="Helical" evidence="10">
    <location>
        <begin position="253"/>
        <end position="273"/>
    </location>
</feature>
<evidence type="ECO:0000256" key="2">
    <source>
        <dbReference type="ARBA" id="ARBA00008130"/>
    </source>
</evidence>
<keyword evidence="4" id="KW-1003">Cell membrane</keyword>
<feature type="transmembrane region" description="Helical" evidence="10">
    <location>
        <begin position="783"/>
        <end position="816"/>
    </location>
</feature>
<dbReference type="GO" id="GO:0005254">
    <property type="term" value="F:chloride channel activity"/>
    <property type="evidence" value="ECO:0007669"/>
    <property type="project" value="InterPro"/>
</dbReference>
<keyword evidence="7" id="KW-0406">Ion transport</keyword>
<evidence type="ECO:0000256" key="7">
    <source>
        <dbReference type="ARBA" id="ARBA00023065"/>
    </source>
</evidence>
<evidence type="ECO:0000256" key="5">
    <source>
        <dbReference type="ARBA" id="ARBA00022692"/>
    </source>
</evidence>
<gene>
    <name evidence="12" type="ORF">CYMTET_40754</name>
    <name evidence="11" type="ORF">CYMTET_46721</name>
</gene>
<evidence type="ECO:0000313" key="11">
    <source>
        <dbReference type="EMBL" id="KAK3243639.1"/>
    </source>
</evidence>
<dbReference type="EMBL" id="LGRX02032738">
    <property type="protein sequence ID" value="KAK3243639.1"/>
    <property type="molecule type" value="Genomic_DNA"/>
</dbReference>
<feature type="transmembrane region" description="Helical" evidence="10">
    <location>
        <begin position="143"/>
        <end position="164"/>
    </location>
</feature>
<dbReference type="InterPro" id="IPR001425">
    <property type="entry name" value="Arc/bac/fun_rhodopsins"/>
</dbReference>
<accession>A0AAE0C9L8</accession>
<feature type="region of interest" description="Disordered" evidence="9">
    <location>
        <begin position="1"/>
        <end position="80"/>
    </location>
</feature>
<dbReference type="SUPFAM" id="SSF81321">
    <property type="entry name" value="Family A G protein-coupled receptor-like"/>
    <property type="match status" value="1"/>
</dbReference>
<dbReference type="Gene3D" id="1.20.1070.10">
    <property type="entry name" value="Rhodopsin 7-helix transmembrane proteins"/>
    <property type="match status" value="1"/>
</dbReference>
<dbReference type="Pfam" id="PF01036">
    <property type="entry name" value="Bac_rhodopsin"/>
    <property type="match status" value="1"/>
</dbReference>
<dbReference type="AlphaFoldDB" id="A0AAE0C9L8"/>
<reference evidence="12" key="2">
    <citation type="submission" date="2023-06" db="EMBL/GenBank/DDBJ databases">
        <title>Long-read-based genome assembly of the green algal bacterivore Cymbomonas tetramitiformis.</title>
        <authorList>
            <person name="Gyaltshen Y."/>
            <person name="Rozenberg A."/>
            <person name="Paasch A."/>
            <person name="Burns J.A."/>
            <person name="Warring S."/>
            <person name="Larson R."/>
            <person name="Maurer-Alcala X."/>
            <person name="Dacks J."/>
            <person name="Kim E."/>
        </authorList>
    </citation>
    <scope>NUCLEOTIDE SEQUENCE</scope>
    <source>
        <strain evidence="12">PLY_AMNH</strain>
    </source>
</reference>
<feature type="transmembrane region" description="Helical" evidence="10">
    <location>
        <begin position="620"/>
        <end position="638"/>
    </location>
</feature>